<organism evidence="1 2">
    <name type="scientific">Vaccinium darrowii</name>
    <dbReference type="NCBI Taxonomy" id="229202"/>
    <lineage>
        <taxon>Eukaryota</taxon>
        <taxon>Viridiplantae</taxon>
        <taxon>Streptophyta</taxon>
        <taxon>Embryophyta</taxon>
        <taxon>Tracheophyta</taxon>
        <taxon>Spermatophyta</taxon>
        <taxon>Magnoliopsida</taxon>
        <taxon>eudicotyledons</taxon>
        <taxon>Gunneridae</taxon>
        <taxon>Pentapetalae</taxon>
        <taxon>asterids</taxon>
        <taxon>Ericales</taxon>
        <taxon>Ericaceae</taxon>
        <taxon>Vaccinioideae</taxon>
        <taxon>Vaccinieae</taxon>
        <taxon>Vaccinium</taxon>
    </lineage>
</organism>
<gene>
    <name evidence="1" type="ORF">Vadar_009049</name>
</gene>
<comment type="caution">
    <text evidence="1">The sequence shown here is derived from an EMBL/GenBank/DDBJ whole genome shotgun (WGS) entry which is preliminary data.</text>
</comment>
<dbReference type="Proteomes" id="UP000828048">
    <property type="component" value="Chromosome 6"/>
</dbReference>
<dbReference type="EMBL" id="CM037156">
    <property type="protein sequence ID" value="KAH7837056.1"/>
    <property type="molecule type" value="Genomic_DNA"/>
</dbReference>
<keyword evidence="2" id="KW-1185">Reference proteome</keyword>
<evidence type="ECO:0000313" key="2">
    <source>
        <dbReference type="Proteomes" id="UP000828048"/>
    </source>
</evidence>
<accession>A0ACB7X8P4</accession>
<name>A0ACB7X8P4_9ERIC</name>
<sequence>MIPLWRPAAAVASDSELCNSDSRERNAGAAKFDTTWGGLSSQLLCGKGTVVMLPLRNGARLPHGSEKNQRYIQIYCTVEAKRNLTSHELVWDFSLLKSANAIGLQCSSNGLLLRKKKELQLSKKKSKPYVDILYRQKQPATSECSPESIHYFCDELMTNLGKRGIEKQPFQLPDFIAATLIEKIRQESTLLYQVCTGAKSEEQSKVAARKSNTVILRGHGQYCLSRFCQLNDPTSWFTWTRSLKVGFGR</sequence>
<reference evidence="1 2" key="1">
    <citation type="journal article" date="2021" name="Hortic Res">
        <title>High-quality reference genome and annotation aids understanding of berry development for evergreen blueberry (Vaccinium darrowii).</title>
        <authorList>
            <person name="Yu J."/>
            <person name="Hulse-Kemp A.M."/>
            <person name="Babiker E."/>
            <person name="Staton M."/>
        </authorList>
    </citation>
    <scope>NUCLEOTIDE SEQUENCE [LARGE SCALE GENOMIC DNA]</scope>
    <source>
        <strain evidence="2">cv. NJ 8807/NJ 8810</strain>
        <tissue evidence="1">Young leaf</tissue>
    </source>
</reference>
<protein>
    <submittedName>
        <fullName evidence="1">Uncharacterized protein</fullName>
    </submittedName>
</protein>
<proteinExistence type="predicted"/>
<evidence type="ECO:0000313" key="1">
    <source>
        <dbReference type="EMBL" id="KAH7837056.1"/>
    </source>
</evidence>